<feature type="chain" id="PRO_5013211593" description="TKL protein kinase" evidence="1">
    <location>
        <begin position="23"/>
        <end position="301"/>
    </location>
</feature>
<dbReference type="Proteomes" id="UP000198211">
    <property type="component" value="Unassembled WGS sequence"/>
</dbReference>
<accession>A0A225W9M5</accession>
<evidence type="ECO:0008006" key="4">
    <source>
        <dbReference type="Google" id="ProtNLM"/>
    </source>
</evidence>
<keyword evidence="1" id="KW-0732">Signal</keyword>
<reference evidence="3" key="1">
    <citation type="submission" date="2017-03" db="EMBL/GenBank/DDBJ databases">
        <title>Phytopthora megakarya and P. palmivora, two closely related causual agents of cacao black pod achieved similar genome size and gene model numbers by different mechanisms.</title>
        <authorList>
            <person name="Ali S."/>
            <person name="Shao J."/>
            <person name="Larry D.J."/>
            <person name="Kronmiller B."/>
            <person name="Shen D."/>
            <person name="Strem M.D."/>
            <person name="Melnick R.L."/>
            <person name="Guiltinan M.J."/>
            <person name="Tyler B.M."/>
            <person name="Meinhardt L.W."/>
            <person name="Bailey B.A."/>
        </authorList>
    </citation>
    <scope>NUCLEOTIDE SEQUENCE [LARGE SCALE GENOMIC DNA]</scope>
    <source>
        <strain evidence="3">zdho120</strain>
    </source>
</reference>
<name>A0A225W9M5_9STRA</name>
<sequence>MKLQANVFGGILATSLLSLTHAGVVVYTSYYEGDYCSGTPQFIYEESIENCQPANCSAVTIGNVGYSRKVDCHANDRDDTSAIYSDVNAPYVLLEQYSPPTGCENFVNALAFYADGLCHVLPDIAPYTAAIAVVDASLSVELKMFNDQACTDLATNASVASTDVSGTCFVGYSDSYGLVYYTTEYAEVVLPIIYSVHQAILYNMHNRAYYPTLAEMTSAELMASIKNVLLYSSLEFVSLIIALIVLKNMLGFSTLHQLAFVLETQASMVQSKLTTLFVYVMQVPLTHLGADFSFKFAWIHG</sequence>
<feature type="signal peptide" evidence="1">
    <location>
        <begin position="1"/>
        <end position="22"/>
    </location>
</feature>
<proteinExistence type="predicted"/>
<evidence type="ECO:0000313" key="3">
    <source>
        <dbReference type="Proteomes" id="UP000198211"/>
    </source>
</evidence>
<dbReference type="AlphaFoldDB" id="A0A225W9M5"/>
<dbReference type="EMBL" id="NBNE01001514">
    <property type="protein sequence ID" value="OWZ13687.1"/>
    <property type="molecule type" value="Genomic_DNA"/>
</dbReference>
<dbReference type="OrthoDB" id="126238at2759"/>
<keyword evidence="3" id="KW-1185">Reference proteome</keyword>
<protein>
    <recommendedName>
        <fullName evidence="4">TKL protein kinase</fullName>
    </recommendedName>
</protein>
<evidence type="ECO:0000313" key="2">
    <source>
        <dbReference type="EMBL" id="OWZ13687.1"/>
    </source>
</evidence>
<organism evidence="2 3">
    <name type="scientific">Phytophthora megakarya</name>
    <dbReference type="NCBI Taxonomy" id="4795"/>
    <lineage>
        <taxon>Eukaryota</taxon>
        <taxon>Sar</taxon>
        <taxon>Stramenopiles</taxon>
        <taxon>Oomycota</taxon>
        <taxon>Peronosporomycetes</taxon>
        <taxon>Peronosporales</taxon>
        <taxon>Peronosporaceae</taxon>
        <taxon>Phytophthora</taxon>
    </lineage>
</organism>
<evidence type="ECO:0000256" key="1">
    <source>
        <dbReference type="SAM" id="SignalP"/>
    </source>
</evidence>
<comment type="caution">
    <text evidence="2">The sequence shown here is derived from an EMBL/GenBank/DDBJ whole genome shotgun (WGS) entry which is preliminary data.</text>
</comment>
<gene>
    <name evidence="2" type="ORF">PHMEG_00012939</name>
</gene>